<gene>
    <name evidence="5" type="ORF">DM01DRAFT_1334346</name>
</gene>
<dbReference type="Gene3D" id="3.40.50.300">
    <property type="entry name" value="P-loop containing nucleotide triphosphate hydrolases"/>
    <property type="match status" value="1"/>
</dbReference>
<evidence type="ECO:0000256" key="2">
    <source>
        <dbReference type="ARBA" id="ARBA00023444"/>
    </source>
</evidence>
<accession>A0A1X2GLW1</accession>
<comment type="pathway">
    <text evidence="2">Porphyrin-containing compound metabolism.</text>
</comment>
<dbReference type="SUPFAM" id="SSF52540">
    <property type="entry name" value="P-loop containing nucleoside triphosphate hydrolases"/>
    <property type="match status" value="1"/>
</dbReference>
<dbReference type="PANTHER" id="PTHR11603">
    <property type="entry name" value="AAA FAMILY ATPASE"/>
    <property type="match status" value="1"/>
</dbReference>
<reference evidence="5 6" key="1">
    <citation type="submission" date="2016-07" db="EMBL/GenBank/DDBJ databases">
        <title>Pervasive Adenine N6-methylation of Active Genes in Fungi.</title>
        <authorList>
            <consortium name="DOE Joint Genome Institute"/>
            <person name="Mondo S.J."/>
            <person name="Dannebaum R.O."/>
            <person name="Kuo R.C."/>
            <person name="Labutti K."/>
            <person name="Haridas S."/>
            <person name="Kuo A."/>
            <person name="Salamov A."/>
            <person name="Ahrendt S.R."/>
            <person name="Lipzen A."/>
            <person name="Sullivan W."/>
            <person name="Andreopoulos W.B."/>
            <person name="Clum A."/>
            <person name="Lindquist E."/>
            <person name="Daum C."/>
            <person name="Ramamoorthy G.K."/>
            <person name="Gryganskyi A."/>
            <person name="Culley D."/>
            <person name="Magnuson J.K."/>
            <person name="James T.Y."/>
            <person name="O'Malley M.A."/>
            <person name="Stajich J.E."/>
            <person name="Spatafora J.W."/>
            <person name="Visel A."/>
            <person name="Grigoriev I.V."/>
        </authorList>
    </citation>
    <scope>NUCLEOTIDE SEQUENCE [LARGE SCALE GENOMIC DNA]</scope>
    <source>
        <strain evidence="5 6">NRRL 3301</strain>
    </source>
</reference>
<dbReference type="AlphaFoldDB" id="A0A1X2GLW1"/>
<evidence type="ECO:0000313" key="5">
    <source>
        <dbReference type="EMBL" id="ORX56787.1"/>
    </source>
</evidence>
<evidence type="ECO:0000256" key="3">
    <source>
        <dbReference type="SAM" id="MobiDB-lite"/>
    </source>
</evidence>
<dbReference type="Proteomes" id="UP000242146">
    <property type="component" value="Unassembled WGS sequence"/>
</dbReference>
<comment type="caution">
    <text evidence="5">The sequence shown here is derived from an EMBL/GenBank/DDBJ whole genome shotgun (WGS) entry which is preliminary data.</text>
</comment>
<dbReference type="PANTHER" id="PTHR11603:SF132">
    <property type="entry name" value="C2H2-TYPE DOMAIN-CONTAINING PROTEIN"/>
    <property type="match status" value="1"/>
</dbReference>
<proteinExistence type="predicted"/>
<name>A0A1X2GLW1_9FUNG</name>
<dbReference type="Pfam" id="PF17863">
    <property type="entry name" value="AAA_lid_2"/>
    <property type="match status" value="1"/>
</dbReference>
<dbReference type="OrthoDB" id="5582146at2759"/>
<feature type="region of interest" description="Disordered" evidence="3">
    <location>
        <begin position="92"/>
        <end position="115"/>
    </location>
</feature>
<sequence>MNDREYIKQRMMSLRRQSGLNFNQDVFISILLCLMSSSSKHLILISPQRCLKNVTDMATEICRQLFGLGVTSVSCHKNQTVSEFVQDLLSQEGDTPYERSADTSDREGGMLQKHSSNLTSYPISPVDFTVHGHHSGTGNRYLSRYDDKKKGRLHTKVTSGAQRLSQVCIVDQLQLASELVQAALLDLVVTNEIRVAHARYSTPKPFLIILVLPENEFQGAISYPLLDQFFISYRCQEETFSPTLDLRESGGMSVRRAAHFKSHEIETLERQARSVYIHVDVTRYIRDIIVGLRTHPHVNGGLTARACDDLVKVTKLMAALFQQDYLTPDLVAVAVEKVIGHRLRVIPTSPEVDVHETIVNIVGDILKVVYSPV</sequence>
<evidence type="ECO:0000256" key="1">
    <source>
        <dbReference type="ARBA" id="ARBA00012825"/>
    </source>
</evidence>
<protein>
    <recommendedName>
        <fullName evidence="1">magnesium chelatase</fullName>
        <ecNumber evidence="1">6.6.1.1</ecNumber>
    </recommendedName>
</protein>
<keyword evidence="6" id="KW-1185">Reference proteome</keyword>
<evidence type="ECO:0000313" key="6">
    <source>
        <dbReference type="Proteomes" id="UP000242146"/>
    </source>
</evidence>
<dbReference type="InterPro" id="IPR041628">
    <property type="entry name" value="ChlI/MoxR_AAA_lid"/>
</dbReference>
<feature type="compositionally biased region" description="Basic and acidic residues" evidence="3">
    <location>
        <begin position="96"/>
        <end position="108"/>
    </location>
</feature>
<dbReference type="EC" id="6.6.1.1" evidence="1"/>
<dbReference type="Gene3D" id="1.10.8.80">
    <property type="entry name" value="Magnesium chelatase subunit I, C-Terminal domain"/>
    <property type="match status" value="1"/>
</dbReference>
<feature type="domain" description="ChlI/MoxR AAA lid" evidence="4">
    <location>
        <begin position="293"/>
        <end position="353"/>
    </location>
</feature>
<dbReference type="EMBL" id="MCGT01000009">
    <property type="protein sequence ID" value="ORX56787.1"/>
    <property type="molecule type" value="Genomic_DNA"/>
</dbReference>
<dbReference type="InterPro" id="IPR027417">
    <property type="entry name" value="P-loop_NTPase"/>
</dbReference>
<dbReference type="GO" id="GO:0016851">
    <property type="term" value="F:magnesium chelatase activity"/>
    <property type="evidence" value="ECO:0007669"/>
    <property type="project" value="UniProtKB-EC"/>
</dbReference>
<organism evidence="5 6">
    <name type="scientific">Hesseltinella vesiculosa</name>
    <dbReference type="NCBI Taxonomy" id="101127"/>
    <lineage>
        <taxon>Eukaryota</taxon>
        <taxon>Fungi</taxon>
        <taxon>Fungi incertae sedis</taxon>
        <taxon>Mucoromycota</taxon>
        <taxon>Mucoromycotina</taxon>
        <taxon>Mucoromycetes</taxon>
        <taxon>Mucorales</taxon>
        <taxon>Cunninghamellaceae</taxon>
        <taxon>Hesseltinella</taxon>
    </lineage>
</organism>
<evidence type="ECO:0000259" key="4">
    <source>
        <dbReference type="Pfam" id="PF17863"/>
    </source>
</evidence>
<dbReference type="InterPro" id="IPR052041">
    <property type="entry name" value="Nucleic_acid_metab_PIN/TRAM"/>
</dbReference>